<dbReference type="GO" id="GO:0045504">
    <property type="term" value="F:dynein heavy chain binding"/>
    <property type="evidence" value="ECO:0007669"/>
    <property type="project" value="TreeGrafter"/>
</dbReference>
<gene>
    <name evidence="6" type="ORF">BQ4739_LOCUS2181</name>
</gene>
<evidence type="ECO:0000256" key="5">
    <source>
        <dbReference type="SAM" id="MobiDB-lite"/>
    </source>
</evidence>
<feature type="region of interest" description="Disordered" evidence="5">
    <location>
        <begin position="194"/>
        <end position="221"/>
    </location>
</feature>
<evidence type="ECO:0000256" key="1">
    <source>
        <dbReference type="ARBA" id="ARBA00004496"/>
    </source>
</evidence>
<dbReference type="PANTHER" id="PTHR12442:SF5">
    <property type="entry name" value="DYNEIN AXONEMAL INTERMEDIATE CHAIN 3"/>
    <property type="match status" value="1"/>
</dbReference>
<dbReference type="InterPro" id="IPR015943">
    <property type="entry name" value="WD40/YVTN_repeat-like_dom_sf"/>
</dbReference>
<dbReference type="SUPFAM" id="SSF50978">
    <property type="entry name" value="WD40 repeat-like"/>
    <property type="match status" value="1"/>
</dbReference>
<feature type="compositionally biased region" description="Low complexity" evidence="5">
    <location>
        <begin position="999"/>
        <end position="1009"/>
    </location>
</feature>
<reference evidence="6 7" key="1">
    <citation type="submission" date="2016-10" db="EMBL/GenBank/DDBJ databases">
        <authorList>
            <person name="Cai Z."/>
        </authorList>
    </citation>
    <scope>NUCLEOTIDE SEQUENCE [LARGE SCALE GENOMIC DNA]</scope>
</reference>
<organism evidence="6 7">
    <name type="scientific">Tetradesmus obliquus</name>
    <name type="common">Green alga</name>
    <name type="synonym">Acutodesmus obliquus</name>
    <dbReference type="NCBI Taxonomy" id="3088"/>
    <lineage>
        <taxon>Eukaryota</taxon>
        <taxon>Viridiplantae</taxon>
        <taxon>Chlorophyta</taxon>
        <taxon>core chlorophytes</taxon>
        <taxon>Chlorophyceae</taxon>
        <taxon>CS clade</taxon>
        <taxon>Sphaeropleales</taxon>
        <taxon>Scenedesmaceae</taxon>
        <taxon>Tetradesmus</taxon>
    </lineage>
</organism>
<feature type="compositionally biased region" description="Gly residues" evidence="5">
    <location>
        <begin position="370"/>
        <end position="379"/>
    </location>
</feature>
<accession>A0A383VAA4</accession>
<feature type="region of interest" description="Disordered" evidence="5">
    <location>
        <begin position="931"/>
        <end position="960"/>
    </location>
</feature>
<dbReference type="Gene3D" id="2.130.10.10">
    <property type="entry name" value="YVTN repeat-like/Quinoprotein amine dehydrogenase"/>
    <property type="match status" value="2"/>
</dbReference>
<feature type="compositionally biased region" description="Low complexity" evidence="5">
    <location>
        <begin position="200"/>
        <end position="215"/>
    </location>
</feature>
<feature type="compositionally biased region" description="Low complexity" evidence="5">
    <location>
        <begin position="1"/>
        <end position="12"/>
    </location>
</feature>
<protein>
    <submittedName>
        <fullName evidence="6">Uncharacterized protein</fullName>
    </submittedName>
</protein>
<evidence type="ECO:0000256" key="2">
    <source>
        <dbReference type="ARBA" id="ARBA00022490"/>
    </source>
</evidence>
<evidence type="ECO:0000256" key="4">
    <source>
        <dbReference type="ARBA" id="ARBA00022737"/>
    </source>
</evidence>
<sequence>MAEEQLALQLQQDGATTSHEQEQDQPAAAPVSLPYVLDDSGKKQPLPGSRSIFLRGGTLEALGLSGLSSRSGQLVAAVPREKLLADVQFQGAISDFHCIKDALKSADYDEVLLRVNDDDIFGDGNNFEVAVTKAAADAWRAADAAAADAAAAEVAAAAAAAAQAAADEAVMPRAKQRKRDRQAWQDLGTEAELEAAGIVPSSSSNGSTAAAPAAAREPKSGLLLSRPRRGFGAPLALADVPAAELWASNTMEARPFKDANYELRKAQLEAAVQAVPRLQEAAVQATGGRPRPGSTQTVAQQLPGEQLEQLLGSQGFAGFLESVVPRLDEALLQNAVADVLADDLGLLADEEAEGLGGSSSSSAGANGSSRAGGGGGSGGRQEHVLTEAQSFTDLTYSKNKVVSAVCWVPNRKGVVACACTDPASQSERLASMGRLSTAYILIWNFRDPIHPEYVLESPHEVFCFQYNPVNPDIVVGGCYNGQLIVWDTAGLESGRHGGGAKGSVAGGGRAGAASGAGGAAGWEDSAGEEAATPTIRHKYMSSVEHSHTSVVGDVCWLPGIEVDRTGKVFPIRANSAGTSAQSLLRSMTLGAAAMAAQAAGSNVPRECCFFASIAPDGKVLFWDVRVDKLLKKGNKRMDDAELVWKPMHSVHLLSVAGNDFAGCRFCFDPFRLDSGNFTAGSMDGEVLTGNLIRPPGEDNPDYTRCVFAPHAGPLVALCVSPFLPDVLLSVGDWSFRLWQGVESKVPVFTSPYAEEAYTAAAWSPSRPGLLFLATCAGSLHVWDLLDRSHEPSLKISTTSCAITSIAFSNALPKHATHSSALLRGSDAGSVVADGAGTSRSSGGGAAELGQHQHQQRHAAAGAGLQVLAVGDAYGVLHLFELPRTLRRPLPNEHRLMAGFVAREAARVADVAARQPLRAAAIKQLEESRKAAEDGLAADQHSSADATNLKDTAQVSSSGARMSTISVSQAGTLAAAPADMLHGSAAVGGVARRASEAGERSAAAAAAAAAAEKEREKQLEQAEKRYRELEAQFKEQLGLA</sequence>
<keyword evidence="7" id="KW-1185">Reference proteome</keyword>
<feature type="compositionally biased region" description="Low complexity" evidence="5">
    <location>
        <begin position="358"/>
        <end position="369"/>
    </location>
</feature>
<feature type="compositionally biased region" description="Polar residues" evidence="5">
    <location>
        <begin position="939"/>
        <end position="960"/>
    </location>
</feature>
<dbReference type="SMART" id="SM00320">
    <property type="entry name" value="WD40"/>
    <property type="match status" value="4"/>
</dbReference>
<dbReference type="GO" id="GO:0060294">
    <property type="term" value="P:cilium movement involved in cell motility"/>
    <property type="evidence" value="ECO:0007669"/>
    <property type="project" value="TreeGrafter"/>
</dbReference>
<dbReference type="Proteomes" id="UP000256970">
    <property type="component" value="Unassembled WGS sequence"/>
</dbReference>
<evidence type="ECO:0000256" key="3">
    <source>
        <dbReference type="ARBA" id="ARBA00022574"/>
    </source>
</evidence>
<evidence type="ECO:0000313" key="7">
    <source>
        <dbReference type="Proteomes" id="UP000256970"/>
    </source>
</evidence>
<dbReference type="STRING" id="3088.A0A383VAA4"/>
<dbReference type="GO" id="GO:0045503">
    <property type="term" value="F:dynein light chain binding"/>
    <property type="evidence" value="ECO:0007669"/>
    <property type="project" value="TreeGrafter"/>
</dbReference>
<dbReference type="InterPro" id="IPR036322">
    <property type="entry name" value="WD40_repeat_dom_sf"/>
</dbReference>
<comment type="subcellular location">
    <subcellularLocation>
        <location evidence="1">Cytoplasm</location>
    </subcellularLocation>
</comment>
<dbReference type="InterPro" id="IPR050687">
    <property type="entry name" value="Dynein_IC"/>
</dbReference>
<feature type="region of interest" description="Disordered" evidence="5">
    <location>
        <begin position="987"/>
        <end position="1021"/>
    </location>
</feature>
<feature type="region of interest" description="Disordered" evidence="5">
    <location>
        <begin position="1"/>
        <end position="43"/>
    </location>
</feature>
<feature type="region of interest" description="Disordered" evidence="5">
    <location>
        <begin position="352"/>
        <end position="381"/>
    </location>
</feature>
<dbReference type="InterPro" id="IPR001680">
    <property type="entry name" value="WD40_rpt"/>
</dbReference>
<name>A0A383VAA4_TETOB</name>
<feature type="compositionally biased region" description="Basic and acidic residues" evidence="5">
    <location>
        <begin position="1010"/>
        <end position="1021"/>
    </location>
</feature>
<keyword evidence="2" id="KW-0963">Cytoplasm</keyword>
<dbReference type="GO" id="GO:0036156">
    <property type="term" value="C:inner dynein arm"/>
    <property type="evidence" value="ECO:0007669"/>
    <property type="project" value="TreeGrafter"/>
</dbReference>
<feature type="region of interest" description="Disordered" evidence="5">
    <location>
        <begin position="832"/>
        <end position="857"/>
    </location>
</feature>
<evidence type="ECO:0000313" key="6">
    <source>
        <dbReference type="EMBL" id="SZX61679.1"/>
    </source>
</evidence>
<keyword evidence="4" id="KW-0677">Repeat</keyword>
<proteinExistence type="predicted"/>
<keyword evidence="3" id="KW-0853">WD repeat</keyword>
<dbReference type="GO" id="GO:0036159">
    <property type="term" value="P:inner dynein arm assembly"/>
    <property type="evidence" value="ECO:0007669"/>
    <property type="project" value="TreeGrafter"/>
</dbReference>
<dbReference type="PANTHER" id="PTHR12442">
    <property type="entry name" value="DYNEIN INTERMEDIATE CHAIN"/>
    <property type="match status" value="1"/>
</dbReference>
<dbReference type="EMBL" id="FNXT01000166">
    <property type="protein sequence ID" value="SZX61679.1"/>
    <property type="molecule type" value="Genomic_DNA"/>
</dbReference>
<dbReference type="AlphaFoldDB" id="A0A383VAA4"/>